<gene>
    <name evidence="1" type="ORF">QWY15_08240</name>
</gene>
<sequence length="92" mass="10257">MELKGYGKGSWISENFKVIAAFLAAKLFPNTSGKKIVLVGGNLGEKYEDNAAVLHRYLIDHYADEMSIYWLYDPNTAYVKEQNIPNAIALGS</sequence>
<comment type="caution">
    <text evidence="1">The sequence shown here is derived from an EMBL/GenBank/DDBJ whole genome shotgun (WGS) entry which is preliminary data.</text>
</comment>
<accession>A0ABT8MRB8</accession>
<name>A0ABT8MRB8_9BACL</name>
<evidence type="ECO:0000313" key="1">
    <source>
        <dbReference type="EMBL" id="MDN7227276.1"/>
    </source>
</evidence>
<dbReference type="Proteomes" id="UP001172054">
    <property type="component" value="Unassembled WGS sequence"/>
</dbReference>
<dbReference type="EMBL" id="JAUJWW010000003">
    <property type="protein sequence ID" value="MDN7227276.1"/>
    <property type="molecule type" value="Genomic_DNA"/>
</dbReference>
<protein>
    <submittedName>
        <fullName evidence="1">Uncharacterized protein</fullName>
    </submittedName>
</protein>
<reference evidence="1 2" key="1">
    <citation type="submission" date="2023-06" db="EMBL/GenBank/DDBJ databases">
        <title>Novel species in genus Planococcus.</title>
        <authorList>
            <person name="Ning S."/>
        </authorList>
    </citation>
    <scope>NUCLEOTIDE SEQUENCE [LARGE SCALE GENOMIC DNA]</scope>
    <source>
        <strain evidence="1 2">N064</strain>
    </source>
</reference>
<dbReference type="InterPro" id="IPR043149">
    <property type="entry name" value="TagF_N"/>
</dbReference>
<keyword evidence="2" id="KW-1185">Reference proteome</keyword>
<evidence type="ECO:0000313" key="2">
    <source>
        <dbReference type="Proteomes" id="UP001172054"/>
    </source>
</evidence>
<proteinExistence type="predicted"/>
<organism evidence="1 2">
    <name type="scientific">Planococcus liqunii</name>
    <dbReference type="NCBI Taxonomy" id="3058394"/>
    <lineage>
        <taxon>Bacteria</taxon>
        <taxon>Bacillati</taxon>
        <taxon>Bacillota</taxon>
        <taxon>Bacilli</taxon>
        <taxon>Bacillales</taxon>
        <taxon>Caryophanaceae</taxon>
        <taxon>Planococcus</taxon>
    </lineage>
</organism>
<dbReference type="RefSeq" id="WP_301725993.1">
    <property type="nucleotide sequence ID" value="NZ_JAUJWW010000003.1"/>
</dbReference>
<dbReference type="Gene3D" id="3.40.50.11820">
    <property type="match status" value="1"/>
</dbReference>